<comment type="caution">
    <text evidence="1">The sequence shown here is derived from an EMBL/GenBank/DDBJ whole genome shotgun (WGS) entry which is preliminary data.</text>
</comment>
<reference evidence="1 2" key="1">
    <citation type="submission" date="2013-08" db="EMBL/GenBank/DDBJ databases">
        <title>Genome sequencing of Cellulomonas bogoriensis 69B4.</title>
        <authorList>
            <person name="Chen F."/>
            <person name="Li Y."/>
            <person name="Wang G."/>
        </authorList>
    </citation>
    <scope>NUCLEOTIDE SEQUENCE [LARGE SCALE GENOMIC DNA]</scope>
    <source>
        <strain evidence="1 2">69B4</strain>
    </source>
</reference>
<organism evidence="1 2">
    <name type="scientific">Cellulomonas bogoriensis 69B4 = DSM 16987</name>
    <dbReference type="NCBI Taxonomy" id="1386082"/>
    <lineage>
        <taxon>Bacteria</taxon>
        <taxon>Bacillati</taxon>
        <taxon>Actinomycetota</taxon>
        <taxon>Actinomycetes</taxon>
        <taxon>Micrococcales</taxon>
        <taxon>Cellulomonadaceae</taxon>
        <taxon>Cellulomonas</taxon>
    </lineage>
</organism>
<dbReference type="AlphaFoldDB" id="A0A0A0BV18"/>
<dbReference type="RefSeq" id="WP_035061460.1">
    <property type="nucleotide sequence ID" value="NZ_AXCZ01000126.1"/>
</dbReference>
<evidence type="ECO:0000313" key="2">
    <source>
        <dbReference type="Proteomes" id="UP000054314"/>
    </source>
</evidence>
<proteinExistence type="predicted"/>
<keyword evidence="2" id="KW-1185">Reference proteome</keyword>
<dbReference type="Pfam" id="PF10698">
    <property type="entry name" value="DUF2505"/>
    <property type="match status" value="1"/>
</dbReference>
<name>A0A0A0BV18_9CELL</name>
<sequence>MHVSVQAVYDADVDLVGQMLADEDFVTQKVRSTGATWQQVDVVGGAAESFTVTTRRQLPTTDIPAQFRSLVGSNLEVRQVEAWEAPETGVRRGTVVIEIAGVPVRLSGRMRLEPAAEGGTLHRVDGELKASIPLFGAAVEQATAGAVREAFAAEARAGAAWLGR</sequence>
<dbReference type="Proteomes" id="UP000054314">
    <property type="component" value="Unassembled WGS sequence"/>
</dbReference>
<evidence type="ECO:0008006" key="3">
    <source>
        <dbReference type="Google" id="ProtNLM"/>
    </source>
</evidence>
<dbReference type="InterPro" id="IPR019639">
    <property type="entry name" value="DUF2505"/>
</dbReference>
<protein>
    <recommendedName>
        <fullName evidence="3">Proteinase inhibitor I25 cystatin</fullName>
    </recommendedName>
</protein>
<dbReference type="EMBL" id="AXCZ01000126">
    <property type="protein sequence ID" value="KGM11019.1"/>
    <property type="molecule type" value="Genomic_DNA"/>
</dbReference>
<gene>
    <name evidence="1" type="ORF">N869_03010</name>
</gene>
<accession>A0A0A0BV18</accession>
<evidence type="ECO:0000313" key="1">
    <source>
        <dbReference type="EMBL" id="KGM11019.1"/>
    </source>
</evidence>